<comment type="catalytic activity">
    <reaction evidence="7">
        <text>adenosine + H2O + H(+) = inosine + NH4(+)</text>
        <dbReference type="Rhea" id="RHEA:24408"/>
        <dbReference type="ChEBI" id="CHEBI:15377"/>
        <dbReference type="ChEBI" id="CHEBI:15378"/>
        <dbReference type="ChEBI" id="CHEBI:16335"/>
        <dbReference type="ChEBI" id="CHEBI:17596"/>
        <dbReference type="ChEBI" id="CHEBI:28938"/>
        <dbReference type="EC" id="3.5.4.4"/>
    </reaction>
    <physiologicalReaction direction="left-to-right" evidence="7">
        <dbReference type="Rhea" id="RHEA:24409"/>
    </physiologicalReaction>
</comment>
<name>A0A932A9W2_9BACT</name>
<dbReference type="GO" id="GO:0016787">
    <property type="term" value="F:hydrolase activity"/>
    <property type="evidence" value="ECO:0007669"/>
    <property type="project" value="UniProtKB-KW"/>
</dbReference>
<dbReference type="PANTHER" id="PTHR30616">
    <property type="entry name" value="UNCHARACTERIZED PROTEIN YFIH"/>
    <property type="match status" value="1"/>
</dbReference>
<evidence type="ECO:0000256" key="5">
    <source>
        <dbReference type="ARBA" id="ARBA00022801"/>
    </source>
</evidence>
<accession>A0A932A9W2</accession>
<dbReference type="GO" id="GO:0005507">
    <property type="term" value="F:copper ion binding"/>
    <property type="evidence" value="ECO:0007669"/>
    <property type="project" value="TreeGrafter"/>
</dbReference>
<evidence type="ECO:0000313" key="11">
    <source>
        <dbReference type="EMBL" id="MBI2678888.1"/>
    </source>
</evidence>
<dbReference type="Gene3D" id="3.60.140.10">
    <property type="entry name" value="CNF1/YfiH-like putative cysteine hydrolases"/>
    <property type="match status" value="1"/>
</dbReference>
<keyword evidence="6" id="KW-0862">Zinc</keyword>
<evidence type="ECO:0000256" key="7">
    <source>
        <dbReference type="ARBA" id="ARBA00047989"/>
    </source>
</evidence>
<evidence type="ECO:0000256" key="8">
    <source>
        <dbReference type="ARBA" id="ARBA00048968"/>
    </source>
</evidence>
<dbReference type="EMBL" id="JACPNR010000011">
    <property type="protein sequence ID" value="MBI2678888.1"/>
    <property type="molecule type" value="Genomic_DNA"/>
</dbReference>
<evidence type="ECO:0000256" key="4">
    <source>
        <dbReference type="ARBA" id="ARBA00022723"/>
    </source>
</evidence>
<evidence type="ECO:0000256" key="2">
    <source>
        <dbReference type="ARBA" id="ARBA00007353"/>
    </source>
</evidence>
<organism evidence="11 12">
    <name type="scientific">Candidatus Korobacter versatilis</name>
    <dbReference type="NCBI Taxonomy" id="658062"/>
    <lineage>
        <taxon>Bacteria</taxon>
        <taxon>Pseudomonadati</taxon>
        <taxon>Acidobacteriota</taxon>
        <taxon>Terriglobia</taxon>
        <taxon>Terriglobales</taxon>
        <taxon>Candidatus Korobacteraceae</taxon>
        <taxon>Candidatus Korobacter</taxon>
    </lineage>
</organism>
<comment type="catalytic activity">
    <reaction evidence="9">
        <text>S-methyl-5'-thioadenosine + phosphate = 5-(methylsulfanyl)-alpha-D-ribose 1-phosphate + adenine</text>
        <dbReference type="Rhea" id="RHEA:11852"/>
        <dbReference type="ChEBI" id="CHEBI:16708"/>
        <dbReference type="ChEBI" id="CHEBI:17509"/>
        <dbReference type="ChEBI" id="CHEBI:43474"/>
        <dbReference type="ChEBI" id="CHEBI:58533"/>
        <dbReference type="EC" id="2.4.2.28"/>
    </reaction>
    <physiologicalReaction direction="left-to-right" evidence="9">
        <dbReference type="Rhea" id="RHEA:11853"/>
    </physiologicalReaction>
</comment>
<protein>
    <recommendedName>
        <fullName evidence="10">Purine nucleoside phosphorylase</fullName>
    </recommendedName>
</protein>
<dbReference type="CDD" id="cd16833">
    <property type="entry name" value="YfiH"/>
    <property type="match status" value="1"/>
</dbReference>
<comment type="catalytic activity">
    <reaction evidence="8">
        <text>adenosine + phosphate = alpha-D-ribose 1-phosphate + adenine</text>
        <dbReference type="Rhea" id="RHEA:27642"/>
        <dbReference type="ChEBI" id="CHEBI:16335"/>
        <dbReference type="ChEBI" id="CHEBI:16708"/>
        <dbReference type="ChEBI" id="CHEBI:43474"/>
        <dbReference type="ChEBI" id="CHEBI:57720"/>
        <dbReference type="EC" id="2.4.2.1"/>
    </reaction>
    <physiologicalReaction direction="left-to-right" evidence="8">
        <dbReference type="Rhea" id="RHEA:27643"/>
    </physiologicalReaction>
</comment>
<evidence type="ECO:0000256" key="10">
    <source>
        <dbReference type="RuleBase" id="RU361274"/>
    </source>
</evidence>
<keyword evidence="4" id="KW-0479">Metal-binding</keyword>
<sequence>MPVTKSRTPVRVLRAKPLGRLDWLAHGFSTRAGGVSQAYGRKADLNLGFTQEDTRTAVEQNRSRFFGALGTPKWPLVTLQQVHSDVIHRVTRKPGRSRLTGDGLVTNVPGVLLAIQTADCLPILLADPEHRAVGAFHAGWRGTLARIVEKGVGRMRKEFGSDPAKLLAAIGPGVRACCYAVGSEVREKFEAQFAYAAELFEEVYDANAVHNRYPLLFLTARAPGHSETIGPELHLDLAKANRKQLEAAGVLAGNITDLALCTACKTKLLFSYRAELGKTGRLMGAVAVRPANKSRSKS</sequence>
<dbReference type="InterPro" id="IPR011324">
    <property type="entry name" value="Cytotoxic_necrot_fac-like_cat"/>
</dbReference>
<gene>
    <name evidence="11" type="primary">pgeF</name>
    <name evidence="11" type="ORF">HYX28_08905</name>
</gene>
<reference evidence="11" key="1">
    <citation type="submission" date="2020-07" db="EMBL/GenBank/DDBJ databases">
        <title>Huge and variable diversity of episymbiotic CPR bacteria and DPANN archaea in groundwater ecosystems.</title>
        <authorList>
            <person name="He C.Y."/>
            <person name="Keren R."/>
            <person name="Whittaker M."/>
            <person name="Farag I.F."/>
            <person name="Doudna J."/>
            <person name="Cate J.H.D."/>
            <person name="Banfield J.F."/>
        </authorList>
    </citation>
    <scope>NUCLEOTIDE SEQUENCE</scope>
    <source>
        <strain evidence="11">NC_groundwater_580_Pr5_B-0.1um_64_19</strain>
    </source>
</reference>
<evidence type="ECO:0000256" key="1">
    <source>
        <dbReference type="ARBA" id="ARBA00000553"/>
    </source>
</evidence>
<comment type="catalytic activity">
    <reaction evidence="1">
        <text>inosine + phosphate = alpha-D-ribose 1-phosphate + hypoxanthine</text>
        <dbReference type="Rhea" id="RHEA:27646"/>
        <dbReference type="ChEBI" id="CHEBI:17368"/>
        <dbReference type="ChEBI" id="CHEBI:17596"/>
        <dbReference type="ChEBI" id="CHEBI:43474"/>
        <dbReference type="ChEBI" id="CHEBI:57720"/>
        <dbReference type="EC" id="2.4.2.1"/>
    </reaction>
    <physiologicalReaction direction="left-to-right" evidence="1">
        <dbReference type="Rhea" id="RHEA:27647"/>
    </physiologicalReaction>
</comment>
<evidence type="ECO:0000256" key="6">
    <source>
        <dbReference type="ARBA" id="ARBA00022833"/>
    </source>
</evidence>
<dbReference type="NCBIfam" id="TIGR00726">
    <property type="entry name" value="peptidoglycan editing factor PgeF"/>
    <property type="match status" value="1"/>
</dbReference>
<dbReference type="AlphaFoldDB" id="A0A932A9W2"/>
<keyword evidence="3" id="KW-0808">Transferase</keyword>
<keyword evidence="5" id="KW-0378">Hydrolase</keyword>
<comment type="caution">
    <text evidence="11">The sequence shown here is derived from an EMBL/GenBank/DDBJ whole genome shotgun (WGS) entry which is preliminary data.</text>
</comment>
<dbReference type="InterPro" id="IPR003730">
    <property type="entry name" value="Cu_polyphenol_OxRdtase"/>
</dbReference>
<dbReference type="PANTHER" id="PTHR30616:SF2">
    <property type="entry name" value="PURINE NUCLEOSIDE PHOSPHORYLASE LACC1"/>
    <property type="match status" value="1"/>
</dbReference>
<dbReference type="SUPFAM" id="SSF64438">
    <property type="entry name" value="CNF1/YfiH-like putative cysteine hydrolases"/>
    <property type="match status" value="1"/>
</dbReference>
<evidence type="ECO:0000313" key="12">
    <source>
        <dbReference type="Proteomes" id="UP000779809"/>
    </source>
</evidence>
<evidence type="ECO:0000256" key="9">
    <source>
        <dbReference type="ARBA" id="ARBA00049893"/>
    </source>
</evidence>
<comment type="similarity">
    <text evidence="2 10">Belongs to the purine nucleoside phosphorylase YfiH/LACC1 family.</text>
</comment>
<dbReference type="GO" id="GO:0017061">
    <property type="term" value="F:S-methyl-5-thioadenosine phosphorylase activity"/>
    <property type="evidence" value="ECO:0007669"/>
    <property type="project" value="UniProtKB-EC"/>
</dbReference>
<dbReference type="Proteomes" id="UP000779809">
    <property type="component" value="Unassembled WGS sequence"/>
</dbReference>
<dbReference type="InterPro" id="IPR038371">
    <property type="entry name" value="Cu_polyphenol_OxRdtase_sf"/>
</dbReference>
<proteinExistence type="inferred from homology"/>
<dbReference type="Pfam" id="PF02578">
    <property type="entry name" value="Cu-oxidase_4"/>
    <property type="match status" value="1"/>
</dbReference>
<evidence type="ECO:0000256" key="3">
    <source>
        <dbReference type="ARBA" id="ARBA00022679"/>
    </source>
</evidence>